<dbReference type="EMBL" id="CP001792">
    <property type="protein sequence ID" value="ACX76249.1"/>
    <property type="molecule type" value="Genomic_DNA"/>
</dbReference>
<evidence type="ECO:0000313" key="4">
    <source>
        <dbReference type="Proteomes" id="UP000001497"/>
    </source>
</evidence>
<sequence length="365" mass="41615">MNLLFCGDIVPGGGLSYQDSFITKELLEYMSTFDFRIGTLECAIGNHFAYDERKMAKTKAIVYARDEDLAKLQEMNINLVTLANNHFSDLGLEGMVHTIELLSQKGILFCGAGKNFSEARKPAVIKKDGQVVAFIGCCFHGFAPMIFHPATDTEFGIYQTTIEEIQQNISELKKSYDKVVVLPHWAEEHVFIPPSYCYEYAKKMIDAGADAIIGSHPHVINPHTKYKGKDIFFSLGNFLFPDICMDVPRPMFYPASLNGLEKIWAYPKKVENKSLVIWKSFNRIGMIAEIQIDHKIKSRYTFVSLSPNNILGLYYSFLLKLHMSFCGFLVKAPFYGVIRKLYNHRMNVIRRLMIKQMSLNVPVNI</sequence>
<comment type="similarity">
    <text evidence="1">Belongs to the CapA family.</text>
</comment>
<dbReference type="Proteomes" id="UP000001497">
    <property type="component" value="Chromosome"/>
</dbReference>
<dbReference type="Pfam" id="PF09587">
    <property type="entry name" value="PGA_cap"/>
    <property type="match status" value="1"/>
</dbReference>
<dbReference type="RefSeq" id="WP_015732373.1">
    <property type="nucleotide sequence ID" value="NC_013410.1"/>
</dbReference>
<reference evidence="3" key="1">
    <citation type="submission" date="2009-10" db="EMBL/GenBank/DDBJ databases">
        <title>Complete sequence of Fibrobacter succinogenes subsp. succinogenes S85.</title>
        <authorList>
            <consortium name="US DOE Joint Genome Institute"/>
            <person name="Lucas S."/>
            <person name="Copeland A."/>
            <person name="Lapidus A."/>
            <person name="Glavina del Rio T."/>
            <person name="Tice H."/>
            <person name="Bruce D."/>
            <person name="Goodwin L."/>
            <person name="Pitluck S."/>
            <person name="Chertkov O."/>
            <person name="Detter J.C."/>
            <person name="Han C."/>
            <person name="Tapia R."/>
            <person name="Larimer F."/>
            <person name="Land M."/>
            <person name="Hauser L."/>
            <person name="Kyrpides N."/>
            <person name="Mikhailova N."/>
            <person name="Weimer P.J."/>
            <person name="Stevenson D.M."/>
            <person name="Boyum J."/>
            <person name="Brumm P.I."/>
            <person name="Mead D."/>
        </authorList>
    </citation>
    <scope>NUCLEOTIDE SEQUENCE [LARGE SCALE GENOMIC DNA]</scope>
    <source>
        <strain evidence="3">S85</strain>
    </source>
</reference>
<dbReference type="InterPro" id="IPR029052">
    <property type="entry name" value="Metallo-depent_PP-like"/>
</dbReference>
<dbReference type="InterPro" id="IPR052169">
    <property type="entry name" value="CW_Biosynth-Accessory"/>
</dbReference>
<proteinExistence type="inferred from homology"/>
<feature type="domain" description="Capsule synthesis protein CapA" evidence="2">
    <location>
        <begin position="2"/>
        <end position="242"/>
    </location>
</feature>
<keyword evidence="4" id="KW-1185">Reference proteome</keyword>
<evidence type="ECO:0000259" key="2">
    <source>
        <dbReference type="SMART" id="SM00854"/>
    </source>
</evidence>
<evidence type="ECO:0000256" key="1">
    <source>
        <dbReference type="ARBA" id="ARBA00005662"/>
    </source>
</evidence>
<protein>
    <submittedName>
        <fullName evidence="3">Capsule synthesis protein, CapA</fullName>
    </submittedName>
</protein>
<dbReference type="CDD" id="cd07381">
    <property type="entry name" value="MPP_CapA"/>
    <property type="match status" value="1"/>
</dbReference>
<organism evidence="3 4">
    <name type="scientific">Fibrobacter succinogenes (strain ATCC 19169 / S85)</name>
    <dbReference type="NCBI Taxonomy" id="59374"/>
    <lineage>
        <taxon>Bacteria</taxon>
        <taxon>Pseudomonadati</taxon>
        <taxon>Fibrobacterota</taxon>
        <taxon>Fibrobacteria</taxon>
        <taxon>Fibrobacterales</taxon>
        <taxon>Fibrobacteraceae</taxon>
        <taxon>Fibrobacter</taxon>
    </lineage>
</organism>
<dbReference type="PANTHER" id="PTHR33393:SF12">
    <property type="entry name" value="CAPSULE BIOSYNTHESIS PROTEIN CAPA"/>
    <property type="match status" value="1"/>
</dbReference>
<evidence type="ECO:0000313" key="3">
    <source>
        <dbReference type="EMBL" id="ACX76249.1"/>
    </source>
</evidence>
<name>A0ABN3YX77_FIBSS</name>
<dbReference type="PANTHER" id="PTHR33393">
    <property type="entry name" value="POLYGLUTAMINE SYNTHESIS ACCESSORY PROTEIN RV0574C-RELATED"/>
    <property type="match status" value="1"/>
</dbReference>
<gene>
    <name evidence="3" type="ordered locus">Fisuc_2666</name>
</gene>
<dbReference type="SUPFAM" id="SSF56300">
    <property type="entry name" value="Metallo-dependent phosphatases"/>
    <property type="match status" value="1"/>
</dbReference>
<dbReference type="InterPro" id="IPR019079">
    <property type="entry name" value="Capsule_synth_CapA"/>
</dbReference>
<accession>A0ABN3YX77</accession>
<dbReference type="Gene3D" id="3.60.21.10">
    <property type="match status" value="1"/>
</dbReference>
<dbReference type="SMART" id="SM00854">
    <property type="entry name" value="PGA_cap"/>
    <property type="match status" value="1"/>
</dbReference>